<evidence type="ECO:0000313" key="5">
    <source>
        <dbReference type="EMBL" id="RGU39018.1"/>
    </source>
</evidence>
<name>A0A3E4QRV4_BACUN</name>
<evidence type="ECO:0000313" key="4">
    <source>
        <dbReference type="EMBL" id="RGS51480.1"/>
    </source>
</evidence>
<sequence length="350" mass="41244">MSSKIKVLYITKYNQKEILEKPDNFTYYIKSIMNSNLIDVYLLNPLSLQKGNSIQVLIALVKTIKDINPDILYLGALQGLGKLVVLKRIGILKCKIVAWKYTYCKEYSNPIKNWFIKFFYWKGIDRIYMMFDNHTRHALSHNIVKDCQITTLSRGTEVEWYQKYLIPQKDNFLVMATGKDSRDYQTLSEACEQTQTNCHIITRRHESNIKAAEKFKNSQYIKFTFMEDLHINNEYEYIMQQQGQASILAIPCERRKYGVGYTNIIEALPYYIPILMTHNPDIHIDLEKECIGYLIEPYDVEAWKEKIIYLKQHPEVIETMSKHAKKLTEGEYNARTTASYIMNDFIRITQ</sequence>
<accession>A0A3E4QRV4</accession>
<evidence type="ECO:0000313" key="9">
    <source>
        <dbReference type="Proteomes" id="UP000285283"/>
    </source>
</evidence>
<dbReference type="Proteomes" id="UP000284022">
    <property type="component" value="Unassembled WGS sequence"/>
</dbReference>
<dbReference type="EMBL" id="JAQNSG010000007">
    <property type="protein sequence ID" value="MDC1880193.1"/>
    <property type="molecule type" value="Genomic_DNA"/>
</dbReference>
<proteinExistence type="predicted"/>
<dbReference type="SUPFAM" id="SSF53756">
    <property type="entry name" value="UDP-Glycosyltransferase/glycogen phosphorylase"/>
    <property type="match status" value="1"/>
</dbReference>
<dbReference type="EMBL" id="QRXV01000012">
    <property type="protein sequence ID" value="RGU39018.1"/>
    <property type="molecule type" value="Genomic_DNA"/>
</dbReference>
<dbReference type="EMBL" id="QSTL01000001">
    <property type="protein sequence ID" value="RGM59071.1"/>
    <property type="molecule type" value="Genomic_DNA"/>
</dbReference>
<reference evidence="1" key="2">
    <citation type="submission" date="2022-10" db="EMBL/GenBank/DDBJ databases">
        <title>Human gut microbiome strain richness.</title>
        <authorList>
            <person name="Chen-Liaw A."/>
        </authorList>
    </citation>
    <scope>NUCLEOTIDE SEQUENCE</scope>
    <source>
        <strain evidence="1">1001713st2_A4_1001713B170214_170313</strain>
    </source>
</reference>
<dbReference type="Gene3D" id="3.40.50.2000">
    <property type="entry name" value="Glycogen Phosphorylase B"/>
    <property type="match status" value="2"/>
</dbReference>
<dbReference type="GO" id="GO:0016740">
    <property type="term" value="F:transferase activity"/>
    <property type="evidence" value="ECO:0007669"/>
    <property type="project" value="UniProtKB-KW"/>
</dbReference>
<dbReference type="RefSeq" id="WP_005827999.1">
    <property type="nucleotide sequence ID" value="NZ_BQNO01000001.1"/>
</dbReference>
<comment type="caution">
    <text evidence="2">The sequence shown here is derived from an EMBL/GenBank/DDBJ whole genome shotgun (WGS) entry which is preliminary data.</text>
</comment>
<dbReference type="Proteomes" id="UP000261295">
    <property type="component" value="Unassembled WGS sequence"/>
</dbReference>
<dbReference type="GeneID" id="99751720"/>
<reference evidence="6 7" key="1">
    <citation type="submission" date="2018-08" db="EMBL/GenBank/DDBJ databases">
        <title>A genome reference for cultivated species of the human gut microbiota.</title>
        <authorList>
            <person name="Zou Y."/>
            <person name="Xue W."/>
            <person name="Luo G."/>
        </authorList>
    </citation>
    <scope>NUCLEOTIDE SEQUENCE [LARGE SCALE GENOMIC DNA]</scope>
    <source>
        <strain evidence="5 8">AF17-20</strain>
        <strain evidence="4 9">AF21-53</strain>
        <strain evidence="3 7">OM07-9</strain>
        <strain evidence="2 6">TF08-13</strain>
    </source>
</reference>
<keyword evidence="2" id="KW-0808">Transferase</keyword>
<dbReference type="EMBL" id="QSRK01000033">
    <property type="protein sequence ID" value="RGL09811.1"/>
    <property type="molecule type" value="Genomic_DNA"/>
</dbReference>
<evidence type="ECO:0000313" key="2">
    <source>
        <dbReference type="EMBL" id="RGL09811.1"/>
    </source>
</evidence>
<dbReference type="AlphaFoldDB" id="A0A3E4QRV4"/>
<gene>
    <name evidence="5" type="ORF">DWW83_12630</name>
    <name evidence="4" type="ORF">DWX87_17420</name>
    <name evidence="3" type="ORF">DXC07_02685</name>
    <name evidence="2" type="ORF">DXC80_17260</name>
    <name evidence="1" type="ORF">POZ24_09140</name>
</gene>
<dbReference type="Proteomes" id="UP000285283">
    <property type="component" value="Unassembled WGS sequence"/>
</dbReference>
<evidence type="ECO:0000313" key="7">
    <source>
        <dbReference type="Proteomes" id="UP000261295"/>
    </source>
</evidence>
<evidence type="ECO:0000313" key="1">
    <source>
        <dbReference type="EMBL" id="MDC1880193.1"/>
    </source>
</evidence>
<evidence type="ECO:0000313" key="8">
    <source>
        <dbReference type="Proteomes" id="UP000284022"/>
    </source>
</evidence>
<dbReference type="Proteomes" id="UP000260795">
    <property type="component" value="Unassembled WGS sequence"/>
</dbReference>
<organism evidence="2 6">
    <name type="scientific">Bacteroides uniformis</name>
    <dbReference type="NCBI Taxonomy" id="820"/>
    <lineage>
        <taxon>Bacteria</taxon>
        <taxon>Pseudomonadati</taxon>
        <taxon>Bacteroidota</taxon>
        <taxon>Bacteroidia</taxon>
        <taxon>Bacteroidales</taxon>
        <taxon>Bacteroidaceae</taxon>
        <taxon>Bacteroides</taxon>
    </lineage>
</organism>
<evidence type="ECO:0000313" key="3">
    <source>
        <dbReference type="EMBL" id="RGM59071.1"/>
    </source>
</evidence>
<evidence type="ECO:0000313" key="6">
    <source>
        <dbReference type="Proteomes" id="UP000260795"/>
    </source>
</evidence>
<dbReference type="EMBL" id="QRVP01000022">
    <property type="protein sequence ID" value="RGS51480.1"/>
    <property type="molecule type" value="Genomic_DNA"/>
</dbReference>
<dbReference type="Proteomes" id="UP001213309">
    <property type="component" value="Unassembled WGS sequence"/>
</dbReference>
<protein>
    <submittedName>
        <fullName evidence="2">Glycosyltransferase family 1 protein</fullName>
    </submittedName>
</protein>